<organism evidence="1 2">
    <name type="scientific">Nocardia tenerifensis</name>
    <dbReference type="NCBI Taxonomy" id="228006"/>
    <lineage>
        <taxon>Bacteria</taxon>
        <taxon>Bacillati</taxon>
        <taxon>Actinomycetota</taxon>
        <taxon>Actinomycetes</taxon>
        <taxon>Mycobacteriales</taxon>
        <taxon>Nocardiaceae</taxon>
        <taxon>Nocardia</taxon>
    </lineage>
</organism>
<gene>
    <name evidence="1" type="ORF">DFR70_12748</name>
</gene>
<keyword evidence="2" id="KW-1185">Reference proteome</keyword>
<name>A0A318JSZ7_9NOCA</name>
<comment type="caution">
    <text evidence="1">The sequence shown here is derived from an EMBL/GenBank/DDBJ whole genome shotgun (WGS) entry which is preliminary data.</text>
</comment>
<dbReference type="EMBL" id="QJKF01000027">
    <property type="protein sequence ID" value="PXX53437.1"/>
    <property type="molecule type" value="Genomic_DNA"/>
</dbReference>
<dbReference type="AlphaFoldDB" id="A0A318JSZ7"/>
<proteinExistence type="predicted"/>
<accession>A0A318JSZ7</accession>
<sequence>MGNPAETRQREAGLEMRPLLFEGASARLMLPGVQELIDAFRGTRGVLPGDHLVLRWAGVLAHLHRVRHIDDTRDRVDRRRAEVVALIDDWVTTHICPEEAAVGQFADEFAEAYVSAEIGLISRDATASAIREAWDTALARAIAWERQRAQVVAGLSPIPWPVETSQTKKLRLEGRSK</sequence>
<dbReference type="Proteomes" id="UP000247569">
    <property type="component" value="Unassembled WGS sequence"/>
</dbReference>
<evidence type="ECO:0000313" key="1">
    <source>
        <dbReference type="EMBL" id="PXX53437.1"/>
    </source>
</evidence>
<reference evidence="1 2" key="1">
    <citation type="submission" date="2018-05" db="EMBL/GenBank/DDBJ databases">
        <title>Genomic Encyclopedia of Type Strains, Phase IV (KMG-IV): sequencing the most valuable type-strain genomes for metagenomic binning, comparative biology and taxonomic classification.</title>
        <authorList>
            <person name="Goeker M."/>
        </authorList>
    </citation>
    <scope>NUCLEOTIDE SEQUENCE [LARGE SCALE GENOMIC DNA]</scope>
    <source>
        <strain evidence="1 2">DSM 44704</strain>
    </source>
</reference>
<protein>
    <submittedName>
        <fullName evidence="1">Uncharacterized protein</fullName>
    </submittedName>
</protein>
<evidence type="ECO:0000313" key="2">
    <source>
        <dbReference type="Proteomes" id="UP000247569"/>
    </source>
</evidence>